<evidence type="ECO:0000313" key="6">
    <source>
        <dbReference type="EMBL" id="CAB4833163.1"/>
    </source>
</evidence>
<organism evidence="7">
    <name type="scientific">freshwater metagenome</name>
    <dbReference type="NCBI Taxonomy" id="449393"/>
    <lineage>
        <taxon>unclassified sequences</taxon>
        <taxon>metagenomes</taxon>
        <taxon>ecological metagenomes</taxon>
    </lineage>
</organism>
<reference evidence="7" key="1">
    <citation type="submission" date="2020-05" db="EMBL/GenBank/DDBJ databases">
        <authorList>
            <person name="Chiriac C."/>
            <person name="Salcher M."/>
            <person name="Ghai R."/>
            <person name="Kavagutti S V."/>
        </authorList>
    </citation>
    <scope>NUCLEOTIDE SEQUENCE</scope>
</reference>
<evidence type="ECO:0000256" key="1">
    <source>
        <dbReference type="SAM" id="Phobius"/>
    </source>
</evidence>
<sequence>MQSLALLVGILFLSSLGCGPIAYWLTTIHPRTHRRDMYKKALIAVLTMWGSMTGINFALAHVPIYVRFIGVFSIATSLLAVKKEFGGPRKLKEE</sequence>
<proteinExistence type="predicted"/>
<name>A0A6J7DK18_9ZZZZ</name>
<dbReference type="EMBL" id="CAFBNH010000007">
    <property type="protein sequence ID" value="CAB4951482.1"/>
    <property type="molecule type" value="Genomic_DNA"/>
</dbReference>
<feature type="transmembrane region" description="Helical" evidence="1">
    <location>
        <begin position="64"/>
        <end position="81"/>
    </location>
</feature>
<dbReference type="EMBL" id="CAEZXO010000008">
    <property type="protein sequence ID" value="CAB4700691.1"/>
    <property type="molecule type" value="Genomic_DNA"/>
</dbReference>
<dbReference type="EMBL" id="CAEZZW010000006">
    <property type="protein sequence ID" value="CAB4784873.1"/>
    <property type="molecule type" value="Genomic_DNA"/>
</dbReference>
<keyword evidence="1" id="KW-0472">Membrane</keyword>
<dbReference type="EMBL" id="CAESAE010000006">
    <property type="protein sequence ID" value="CAB4342748.1"/>
    <property type="molecule type" value="Genomic_DNA"/>
</dbReference>
<feature type="transmembrane region" description="Helical" evidence="1">
    <location>
        <begin position="6"/>
        <end position="25"/>
    </location>
</feature>
<accession>A0A6J7DK18</accession>
<evidence type="ECO:0000313" key="4">
    <source>
        <dbReference type="EMBL" id="CAB4725110.1"/>
    </source>
</evidence>
<dbReference type="EMBL" id="CAFBQX010000004">
    <property type="protein sequence ID" value="CAB5072806.1"/>
    <property type="molecule type" value="Genomic_DNA"/>
</dbReference>
<dbReference type="EMBL" id="CAFBOC010000007">
    <property type="protein sequence ID" value="CAB4976426.1"/>
    <property type="molecule type" value="Genomic_DNA"/>
</dbReference>
<gene>
    <name evidence="3" type="ORF">UFOPK2510_01303</name>
    <name evidence="4" type="ORF">UFOPK2718_00824</name>
    <name evidence="5" type="ORF">UFOPK2936_01209</name>
    <name evidence="6" type="ORF">UFOPK3174_01443</name>
    <name evidence="7" type="ORF">UFOPK3328_00914</name>
    <name evidence="8" type="ORF">UFOPK3779_01247</name>
    <name evidence="9" type="ORF">UFOPK3913_00826</name>
    <name evidence="2" type="ORF">UFOPK4107_01175</name>
    <name evidence="10" type="ORF">UFOPK4403_00828</name>
</gene>
<dbReference type="EMBL" id="CAFABH010000038">
    <property type="protein sequence ID" value="CAB4833163.1"/>
    <property type="molecule type" value="Genomic_DNA"/>
</dbReference>
<keyword evidence="1" id="KW-1133">Transmembrane helix</keyword>
<protein>
    <submittedName>
        <fullName evidence="7">Unannotated protein</fullName>
    </submittedName>
</protein>
<evidence type="ECO:0000313" key="10">
    <source>
        <dbReference type="EMBL" id="CAB5072806.1"/>
    </source>
</evidence>
<dbReference type="AlphaFoldDB" id="A0A6J7DK18"/>
<feature type="transmembrane region" description="Helical" evidence="1">
    <location>
        <begin position="37"/>
        <end position="58"/>
    </location>
</feature>
<evidence type="ECO:0000313" key="5">
    <source>
        <dbReference type="EMBL" id="CAB4784873.1"/>
    </source>
</evidence>
<dbReference type="EMBL" id="CAEZYM010000006">
    <property type="protein sequence ID" value="CAB4725110.1"/>
    <property type="molecule type" value="Genomic_DNA"/>
</dbReference>
<evidence type="ECO:0000313" key="8">
    <source>
        <dbReference type="EMBL" id="CAB4951482.1"/>
    </source>
</evidence>
<evidence type="ECO:0000313" key="9">
    <source>
        <dbReference type="EMBL" id="CAB4976426.1"/>
    </source>
</evidence>
<evidence type="ECO:0000313" key="3">
    <source>
        <dbReference type="EMBL" id="CAB4700691.1"/>
    </source>
</evidence>
<evidence type="ECO:0000313" key="2">
    <source>
        <dbReference type="EMBL" id="CAB4342748.1"/>
    </source>
</evidence>
<evidence type="ECO:0000313" key="7">
    <source>
        <dbReference type="EMBL" id="CAB4868659.1"/>
    </source>
</evidence>
<dbReference type="EMBL" id="CAFBLD010000006">
    <property type="protein sequence ID" value="CAB4868659.1"/>
    <property type="molecule type" value="Genomic_DNA"/>
</dbReference>
<keyword evidence="1" id="KW-0812">Transmembrane</keyword>